<gene>
    <name evidence="1" type="ORF">FLM9_479</name>
</gene>
<proteinExistence type="predicted"/>
<dbReference type="AlphaFoldDB" id="A0A164ZQH5"/>
<dbReference type="Proteomes" id="UP000182631">
    <property type="component" value="Unassembled WGS sequence"/>
</dbReference>
<keyword evidence="2" id="KW-1185">Reference proteome</keyword>
<dbReference type="EMBL" id="FITM01000056">
    <property type="protein sequence ID" value="SAY38583.1"/>
    <property type="molecule type" value="Genomic_DNA"/>
</dbReference>
<accession>A0A164ZQH5</accession>
<name>A0A164ZQH5_9SYNE</name>
<protein>
    <submittedName>
        <fullName evidence="1">Uncharacterized protein</fullName>
    </submittedName>
</protein>
<reference evidence="2" key="1">
    <citation type="submission" date="2016-02" db="EMBL/GenBank/DDBJ databases">
        <authorList>
            <person name="liu f."/>
        </authorList>
    </citation>
    <scope>NUCLEOTIDE SEQUENCE [LARGE SCALE GENOMIC DNA]</scope>
</reference>
<evidence type="ECO:0000313" key="1">
    <source>
        <dbReference type="EMBL" id="SAY38583.1"/>
    </source>
</evidence>
<organism evidence="1 2">
    <name type="scientific">Candidatus Synechococcus spongiarum</name>
    <dbReference type="NCBI Taxonomy" id="431041"/>
    <lineage>
        <taxon>Bacteria</taxon>
        <taxon>Bacillati</taxon>
        <taxon>Cyanobacteriota</taxon>
        <taxon>Cyanophyceae</taxon>
        <taxon>Synechococcales</taxon>
        <taxon>Synechococcaceae</taxon>
        <taxon>Synechococcus</taxon>
    </lineage>
</organism>
<sequence>MASRFKRWRKLRPPLLFGLAGLGVMLALVASPSLLRPTQASPPGLLNTVKSNPGMAEALCQQFNAINAAGHSVYSSTGLEQVAASQGITTGESEILITYVVGLYCPVVT</sequence>
<evidence type="ECO:0000313" key="2">
    <source>
        <dbReference type="Proteomes" id="UP000182631"/>
    </source>
</evidence>